<proteinExistence type="predicted"/>
<accession>A0ABY6CXC9</accession>
<dbReference type="Proteomes" id="UP001065174">
    <property type="component" value="Chromosome"/>
</dbReference>
<evidence type="ECO:0000256" key="1">
    <source>
        <dbReference type="SAM" id="SignalP"/>
    </source>
</evidence>
<feature type="chain" id="PRO_5046447371" evidence="1">
    <location>
        <begin position="23"/>
        <end position="236"/>
    </location>
</feature>
<evidence type="ECO:0000313" key="3">
    <source>
        <dbReference type="Proteomes" id="UP001065174"/>
    </source>
</evidence>
<sequence length="236" mass="26692">MKILKYITSLSLIVAVGQSAVAQVLEKREKDWKPSEIYLSADVVGLTRLLNGDVQNEFQGKIDFDVFYLAADWGRSNLSSKGEGFDYSSKGSFFRVGPQVNFTPYNKNRSSIYFGLMYAHASFSDQIDYAGVDQQWNQTNLSYSNEDLRANWLEATMGLNAKIIGPLYMGYVLRFKMAKVLTGDGTLAPYEIPGFGAASKNSVFGFNYYITYRFGLRDKPIPIRPKIVKKRVEEEE</sequence>
<name>A0ABY6CXC9_9BACT</name>
<protein>
    <submittedName>
        <fullName evidence="2">DUF6048 family protein</fullName>
    </submittedName>
</protein>
<organism evidence="2 3">
    <name type="scientific">Reichenbachiella agarivorans</name>
    <dbReference type="NCBI Taxonomy" id="2979464"/>
    <lineage>
        <taxon>Bacteria</taxon>
        <taxon>Pseudomonadati</taxon>
        <taxon>Bacteroidota</taxon>
        <taxon>Cytophagia</taxon>
        <taxon>Cytophagales</taxon>
        <taxon>Reichenbachiellaceae</taxon>
        <taxon>Reichenbachiella</taxon>
    </lineage>
</organism>
<keyword evidence="1" id="KW-0732">Signal</keyword>
<dbReference type="InterPro" id="IPR046111">
    <property type="entry name" value="DUF6048"/>
</dbReference>
<dbReference type="RefSeq" id="WP_262310327.1">
    <property type="nucleotide sequence ID" value="NZ_CP106679.1"/>
</dbReference>
<gene>
    <name evidence="2" type="ORF">N6H18_02855</name>
</gene>
<dbReference type="Pfam" id="PF19515">
    <property type="entry name" value="DUF6048"/>
    <property type="match status" value="1"/>
</dbReference>
<dbReference type="EMBL" id="CP106679">
    <property type="protein sequence ID" value="UXP32895.1"/>
    <property type="molecule type" value="Genomic_DNA"/>
</dbReference>
<reference evidence="2" key="1">
    <citation type="submission" date="2022-09" db="EMBL/GenBank/DDBJ databases">
        <title>Comparative genomics and taxonomic characterization of three novel marine species of genus Reichenbachiella exhibiting antioxidant and polysaccharide degradation activities.</title>
        <authorList>
            <person name="Muhammad N."/>
            <person name="Lee Y.-J."/>
            <person name="Ko J."/>
            <person name="Kim S.-G."/>
        </authorList>
    </citation>
    <scope>NUCLEOTIDE SEQUENCE</scope>
    <source>
        <strain evidence="2">BKB1-1</strain>
    </source>
</reference>
<evidence type="ECO:0000313" key="2">
    <source>
        <dbReference type="EMBL" id="UXP32895.1"/>
    </source>
</evidence>
<feature type="signal peptide" evidence="1">
    <location>
        <begin position="1"/>
        <end position="22"/>
    </location>
</feature>
<keyword evidence="3" id="KW-1185">Reference proteome</keyword>